<gene>
    <name evidence="1" type="ORF">GCM10007906_03510</name>
</gene>
<keyword evidence="2" id="KW-1185">Reference proteome</keyword>
<comment type="caution">
    <text evidence="1">The sequence shown here is derived from an EMBL/GenBank/DDBJ whole genome shotgun (WGS) entry which is preliminary data.</text>
</comment>
<dbReference type="EMBL" id="BSOE01000007">
    <property type="protein sequence ID" value="GLR02764.1"/>
    <property type="molecule type" value="Genomic_DNA"/>
</dbReference>
<proteinExistence type="predicted"/>
<organism evidence="1 2">
    <name type="scientific">Vibrio hyugaensis</name>
    <dbReference type="NCBI Taxonomy" id="1534743"/>
    <lineage>
        <taxon>Bacteria</taxon>
        <taxon>Pseudomonadati</taxon>
        <taxon>Pseudomonadota</taxon>
        <taxon>Gammaproteobacteria</taxon>
        <taxon>Vibrionales</taxon>
        <taxon>Vibrionaceae</taxon>
        <taxon>Vibrio</taxon>
    </lineage>
</organism>
<evidence type="ECO:0000313" key="2">
    <source>
        <dbReference type="Proteomes" id="UP001156669"/>
    </source>
</evidence>
<dbReference type="RefSeq" id="WP_045403061.1">
    <property type="nucleotide sequence ID" value="NZ_BBLD01000057.1"/>
</dbReference>
<accession>A0ABQ5XYF3</accession>
<dbReference type="Proteomes" id="UP001156669">
    <property type="component" value="Unassembled WGS sequence"/>
</dbReference>
<reference evidence="2" key="1">
    <citation type="journal article" date="2019" name="Int. J. Syst. Evol. Microbiol.">
        <title>The Global Catalogue of Microorganisms (GCM) 10K type strain sequencing project: providing services to taxonomists for standard genome sequencing and annotation.</title>
        <authorList>
            <consortium name="The Broad Institute Genomics Platform"/>
            <consortium name="The Broad Institute Genome Sequencing Center for Infectious Disease"/>
            <person name="Wu L."/>
            <person name="Ma J."/>
        </authorList>
    </citation>
    <scope>NUCLEOTIDE SEQUENCE [LARGE SCALE GENOMIC DNA]</scope>
    <source>
        <strain evidence="2">NBRC 110633</strain>
    </source>
</reference>
<sequence length="157" mass="18233">MKSHVEIAMDAVELVKPSIERLFERTNRKELHIVVMDPRIKPWESSFNEAILYQTSLGTPEEWTIPFDEFARNKAHQAWRNSRPNIHNQTTQTSSLQENDLLFFGSFVHGDVVVACSGVEQWYDMLVSGWIAVAFEQLCMSEYQKNKTNHPTQAYKN</sequence>
<protein>
    <submittedName>
        <fullName evidence="1">Uncharacterized protein</fullName>
    </submittedName>
</protein>
<name>A0ABQ5XYF3_9VIBR</name>
<evidence type="ECO:0000313" key="1">
    <source>
        <dbReference type="EMBL" id="GLR02764.1"/>
    </source>
</evidence>